<evidence type="ECO:0000313" key="9">
    <source>
        <dbReference type="Proteomes" id="UP000002012"/>
    </source>
</evidence>
<sequence>MKNYSVFIIDDHAVVREGLAMVINQEADMEVCGSADDGPVALQKLFNIEPDIIIVDLSLTTSDGLEVIKAIKARYPNIFILVLSMREEMVFAERCVRAGASGYVMKSEKPSVIIEALRKIIKGKIYFSEKMTEYILNKAMNVKNCEDKDVVEALTDREFQVFQMIGNGFTTKQIATKLNLSVKTIDAFRESMKHKLGLKSAPELSQYAIKWAHYQDVII</sequence>
<dbReference type="PANTHER" id="PTHR43214">
    <property type="entry name" value="TWO-COMPONENT RESPONSE REGULATOR"/>
    <property type="match status" value="1"/>
</dbReference>
<dbReference type="FunCoup" id="D4H8K4">
    <property type="interactions" value="87"/>
</dbReference>
<dbReference type="HOGENOM" id="CLU_000445_90_1_0"/>
<evidence type="ECO:0000256" key="1">
    <source>
        <dbReference type="ARBA" id="ARBA00022553"/>
    </source>
</evidence>
<keyword evidence="4" id="KW-0804">Transcription</keyword>
<dbReference type="AlphaFoldDB" id="D4H8K4"/>
<dbReference type="InParanoid" id="D4H8K4"/>
<dbReference type="PROSITE" id="PS50110">
    <property type="entry name" value="RESPONSE_REGULATORY"/>
    <property type="match status" value="1"/>
</dbReference>
<dbReference type="GO" id="GO:0003677">
    <property type="term" value="F:DNA binding"/>
    <property type="evidence" value="ECO:0007669"/>
    <property type="project" value="UniProtKB-KW"/>
</dbReference>
<name>D4H8K4_DENA2</name>
<keyword evidence="1 5" id="KW-0597">Phosphoprotein</keyword>
<feature type="modified residue" description="4-aspartylphosphate" evidence="5">
    <location>
        <position position="56"/>
    </location>
</feature>
<keyword evidence="9" id="KW-1185">Reference proteome</keyword>
<evidence type="ECO:0000313" key="8">
    <source>
        <dbReference type="EMBL" id="ADD68353.1"/>
    </source>
</evidence>
<evidence type="ECO:0000256" key="2">
    <source>
        <dbReference type="ARBA" id="ARBA00023015"/>
    </source>
</evidence>
<dbReference type="OrthoDB" id="9780312at2"/>
<dbReference type="InterPro" id="IPR001789">
    <property type="entry name" value="Sig_transdc_resp-reg_receiver"/>
</dbReference>
<dbReference type="PROSITE" id="PS50043">
    <property type="entry name" value="HTH_LUXR_2"/>
    <property type="match status" value="1"/>
</dbReference>
<dbReference type="PaxDb" id="522772-Dacet_1585"/>
<dbReference type="KEGG" id="dap:Dacet_1585"/>
<dbReference type="InterPro" id="IPR011006">
    <property type="entry name" value="CheY-like_superfamily"/>
</dbReference>
<evidence type="ECO:0000256" key="5">
    <source>
        <dbReference type="PROSITE-ProRule" id="PRU00169"/>
    </source>
</evidence>
<dbReference type="SUPFAM" id="SSF52172">
    <property type="entry name" value="CheY-like"/>
    <property type="match status" value="1"/>
</dbReference>
<dbReference type="SMART" id="SM00448">
    <property type="entry name" value="REC"/>
    <property type="match status" value="1"/>
</dbReference>
<dbReference type="CDD" id="cd17535">
    <property type="entry name" value="REC_NarL-like"/>
    <property type="match status" value="1"/>
</dbReference>
<dbReference type="RefSeq" id="WP_013010867.1">
    <property type="nucleotide sequence ID" value="NC_013943.1"/>
</dbReference>
<dbReference type="Gene3D" id="3.40.50.2300">
    <property type="match status" value="1"/>
</dbReference>
<evidence type="ECO:0000259" key="7">
    <source>
        <dbReference type="PROSITE" id="PS50110"/>
    </source>
</evidence>
<dbReference type="Proteomes" id="UP000002012">
    <property type="component" value="Chromosome"/>
</dbReference>
<dbReference type="InterPro" id="IPR039420">
    <property type="entry name" value="WalR-like"/>
</dbReference>
<evidence type="ECO:0000256" key="3">
    <source>
        <dbReference type="ARBA" id="ARBA00023125"/>
    </source>
</evidence>
<dbReference type="eggNOG" id="COG2197">
    <property type="taxonomic scope" value="Bacteria"/>
</dbReference>
<dbReference type="SMART" id="SM00421">
    <property type="entry name" value="HTH_LUXR"/>
    <property type="match status" value="1"/>
</dbReference>
<dbReference type="InterPro" id="IPR058245">
    <property type="entry name" value="NreC/VraR/RcsB-like_REC"/>
</dbReference>
<feature type="domain" description="Response regulatory" evidence="7">
    <location>
        <begin position="5"/>
        <end position="121"/>
    </location>
</feature>
<dbReference type="InterPro" id="IPR016032">
    <property type="entry name" value="Sig_transdc_resp-reg_C-effctor"/>
</dbReference>
<evidence type="ECO:0000256" key="4">
    <source>
        <dbReference type="ARBA" id="ARBA00023163"/>
    </source>
</evidence>
<accession>D4H8K4</accession>
<dbReference type="InterPro" id="IPR000792">
    <property type="entry name" value="Tscrpt_reg_LuxR_C"/>
</dbReference>
<reference evidence="8 9" key="1">
    <citation type="journal article" date="2010" name="Stand. Genomic Sci.">
        <title>Complete genome sequence of Denitrovibrio acetiphilus type strain (N2460).</title>
        <authorList>
            <person name="Kiss H."/>
            <person name="Lang E."/>
            <person name="Lapidus A."/>
            <person name="Copeland A."/>
            <person name="Nolan M."/>
            <person name="Glavina Del Rio T."/>
            <person name="Chen F."/>
            <person name="Lucas S."/>
            <person name="Tice H."/>
            <person name="Cheng J.F."/>
            <person name="Han C."/>
            <person name="Goodwin L."/>
            <person name="Pitluck S."/>
            <person name="Liolios K."/>
            <person name="Pati A."/>
            <person name="Ivanova N."/>
            <person name="Mavromatis K."/>
            <person name="Chen A."/>
            <person name="Palaniappan K."/>
            <person name="Land M."/>
            <person name="Hauser L."/>
            <person name="Chang Y.J."/>
            <person name="Jeffries C.D."/>
            <person name="Detter J.C."/>
            <person name="Brettin T."/>
            <person name="Spring S."/>
            <person name="Rohde M."/>
            <person name="Goker M."/>
            <person name="Woyke T."/>
            <person name="Bristow J."/>
            <person name="Eisen J.A."/>
            <person name="Markowitz V."/>
            <person name="Hugenholtz P."/>
            <person name="Kyrpides N.C."/>
            <person name="Klenk H.P."/>
        </authorList>
    </citation>
    <scope>NUCLEOTIDE SEQUENCE [LARGE SCALE GENOMIC DNA]</scope>
    <source>
        <strain evidence="9">DSM 12809 / NBRC 114555 / N2460</strain>
    </source>
</reference>
<dbReference type="EMBL" id="CP001968">
    <property type="protein sequence ID" value="ADD68353.1"/>
    <property type="molecule type" value="Genomic_DNA"/>
</dbReference>
<dbReference type="GO" id="GO:0006355">
    <property type="term" value="P:regulation of DNA-templated transcription"/>
    <property type="evidence" value="ECO:0007669"/>
    <property type="project" value="InterPro"/>
</dbReference>
<dbReference type="STRING" id="522772.Dacet_1585"/>
<dbReference type="SUPFAM" id="SSF46894">
    <property type="entry name" value="C-terminal effector domain of the bipartite response regulators"/>
    <property type="match status" value="1"/>
</dbReference>
<proteinExistence type="predicted"/>
<dbReference type="PROSITE" id="PS00622">
    <property type="entry name" value="HTH_LUXR_1"/>
    <property type="match status" value="1"/>
</dbReference>
<feature type="domain" description="HTH luxR-type" evidence="6">
    <location>
        <begin position="147"/>
        <end position="212"/>
    </location>
</feature>
<dbReference type="CDD" id="cd06170">
    <property type="entry name" value="LuxR_C_like"/>
    <property type="match status" value="1"/>
</dbReference>
<dbReference type="Pfam" id="PF00072">
    <property type="entry name" value="Response_reg"/>
    <property type="match status" value="1"/>
</dbReference>
<dbReference type="PRINTS" id="PR00038">
    <property type="entry name" value="HTHLUXR"/>
</dbReference>
<evidence type="ECO:0000259" key="6">
    <source>
        <dbReference type="PROSITE" id="PS50043"/>
    </source>
</evidence>
<dbReference type="Pfam" id="PF00196">
    <property type="entry name" value="GerE"/>
    <property type="match status" value="1"/>
</dbReference>
<keyword evidence="2" id="KW-0805">Transcription regulation</keyword>
<organism evidence="8 9">
    <name type="scientific">Denitrovibrio acetiphilus (strain DSM 12809 / NBRC 114555 / N2460)</name>
    <dbReference type="NCBI Taxonomy" id="522772"/>
    <lineage>
        <taxon>Bacteria</taxon>
        <taxon>Pseudomonadati</taxon>
        <taxon>Deferribacterota</taxon>
        <taxon>Deferribacteres</taxon>
        <taxon>Deferribacterales</taxon>
        <taxon>Geovibrionaceae</taxon>
        <taxon>Denitrovibrio</taxon>
    </lineage>
</organism>
<protein>
    <submittedName>
        <fullName evidence="8">Two component transcriptional regulator, LuxR family</fullName>
    </submittedName>
</protein>
<dbReference type="GO" id="GO:0000160">
    <property type="term" value="P:phosphorelay signal transduction system"/>
    <property type="evidence" value="ECO:0007669"/>
    <property type="project" value="InterPro"/>
</dbReference>
<dbReference type="PANTHER" id="PTHR43214:SF41">
    <property type="entry name" value="NITRATE_NITRITE RESPONSE REGULATOR PROTEIN NARP"/>
    <property type="match status" value="1"/>
</dbReference>
<gene>
    <name evidence="8" type="ordered locus">Dacet_1585</name>
</gene>
<keyword evidence="3" id="KW-0238">DNA-binding</keyword>